<dbReference type="Proteomes" id="UP000242381">
    <property type="component" value="Unassembled WGS sequence"/>
</dbReference>
<gene>
    <name evidence="1" type="ORF">BCV71DRAFT_259990</name>
</gene>
<name>A0A1X0SEF5_RHIZD</name>
<protein>
    <submittedName>
        <fullName evidence="1">Uncharacterized protein</fullName>
    </submittedName>
</protein>
<dbReference type="EMBL" id="KV921264">
    <property type="protein sequence ID" value="ORE22684.1"/>
    <property type="molecule type" value="Genomic_DNA"/>
</dbReference>
<evidence type="ECO:0000313" key="1">
    <source>
        <dbReference type="EMBL" id="ORE22684.1"/>
    </source>
</evidence>
<organism evidence="1 2">
    <name type="scientific">Rhizopus microsporus</name>
    <dbReference type="NCBI Taxonomy" id="58291"/>
    <lineage>
        <taxon>Eukaryota</taxon>
        <taxon>Fungi</taxon>
        <taxon>Fungi incertae sedis</taxon>
        <taxon>Mucoromycota</taxon>
        <taxon>Mucoromycotina</taxon>
        <taxon>Mucoromycetes</taxon>
        <taxon>Mucorales</taxon>
        <taxon>Mucorineae</taxon>
        <taxon>Rhizopodaceae</taxon>
        <taxon>Rhizopus</taxon>
    </lineage>
</organism>
<sequence length="78" mass="9190">MSHFGFGFLAADPNTILEFGLLAWRLKMEEMKKEHDEYLFSRQLESKEERKNLAVFAQRKLQKPLRGSIFGNPSSRRM</sequence>
<dbReference type="AlphaFoldDB" id="A0A1X0SEF5"/>
<proteinExistence type="predicted"/>
<reference evidence="1 2" key="1">
    <citation type="journal article" date="2016" name="Proc. Natl. Acad. Sci. U.S.A.">
        <title>Lipid metabolic changes in an early divergent fungus govern the establishment of a mutualistic symbiosis with endobacteria.</title>
        <authorList>
            <person name="Lastovetsky O.A."/>
            <person name="Gaspar M.L."/>
            <person name="Mondo S.J."/>
            <person name="LaButti K.M."/>
            <person name="Sandor L."/>
            <person name="Grigoriev I.V."/>
            <person name="Henry S.A."/>
            <person name="Pawlowska T.E."/>
        </authorList>
    </citation>
    <scope>NUCLEOTIDE SEQUENCE [LARGE SCALE GENOMIC DNA]</scope>
    <source>
        <strain evidence="1 2">ATCC 11559</strain>
    </source>
</reference>
<accession>A0A1X0SEF5</accession>
<evidence type="ECO:0000313" key="2">
    <source>
        <dbReference type="Proteomes" id="UP000242381"/>
    </source>
</evidence>